<organism evidence="2 3">
    <name type="scientific">Desmophyllum pertusum</name>
    <dbReference type="NCBI Taxonomy" id="174260"/>
    <lineage>
        <taxon>Eukaryota</taxon>
        <taxon>Metazoa</taxon>
        <taxon>Cnidaria</taxon>
        <taxon>Anthozoa</taxon>
        <taxon>Hexacorallia</taxon>
        <taxon>Scleractinia</taxon>
        <taxon>Caryophylliina</taxon>
        <taxon>Caryophylliidae</taxon>
        <taxon>Desmophyllum</taxon>
    </lineage>
</organism>
<evidence type="ECO:0000256" key="1">
    <source>
        <dbReference type="SAM" id="MobiDB-lite"/>
    </source>
</evidence>
<comment type="caution">
    <text evidence="2">The sequence shown here is derived from an EMBL/GenBank/DDBJ whole genome shotgun (WGS) entry which is preliminary data.</text>
</comment>
<reference evidence="2" key="1">
    <citation type="submission" date="2023-01" db="EMBL/GenBank/DDBJ databases">
        <title>Genome assembly of the deep-sea coral Lophelia pertusa.</title>
        <authorList>
            <person name="Herrera S."/>
            <person name="Cordes E."/>
        </authorList>
    </citation>
    <scope>NUCLEOTIDE SEQUENCE</scope>
    <source>
        <strain evidence="2">USNM1676648</strain>
        <tissue evidence="2">Polyp</tissue>
    </source>
</reference>
<evidence type="ECO:0000313" key="3">
    <source>
        <dbReference type="Proteomes" id="UP001163046"/>
    </source>
</evidence>
<gene>
    <name evidence="2" type="ORF">OS493_035677</name>
</gene>
<dbReference type="Proteomes" id="UP001163046">
    <property type="component" value="Unassembled WGS sequence"/>
</dbReference>
<dbReference type="EMBL" id="MU826880">
    <property type="protein sequence ID" value="KAJ7369898.1"/>
    <property type="molecule type" value="Genomic_DNA"/>
</dbReference>
<keyword evidence="3" id="KW-1185">Reference proteome</keyword>
<proteinExistence type="predicted"/>
<dbReference type="AlphaFoldDB" id="A0A9X0CPX8"/>
<feature type="region of interest" description="Disordered" evidence="1">
    <location>
        <begin position="1"/>
        <end position="23"/>
    </location>
</feature>
<sequence>MHVNQMKAVNQNQNHCEDVASRQEALQQSLNTAEEKITGRLTGHDWALHGMYQRITTLEDHQKGGE</sequence>
<evidence type="ECO:0000313" key="2">
    <source>
        <dbReference type="EMBL" id="KAJ7369898.1"/>
    </source>
</evidence>
<name>A0A9X0CPX8_9CNID</name>
<protein>
    <submittedName>
        <fullName evidence="2">Uncharacterized protein</fullName>
    </submittedName>
</protein>
<accession>A0A9X0CPX8</accession>